<sequence>MTEQQMETYVDAAATALGLELGDARSGVLRYYALAAGMAELVQAVPLTVQDESPMAFIPVSPGDAP</sequence>
<comment type="caution">
    <text evidence="1">The sequence shown here is derived from an EMBL/GenBank/DDBJ whole genome shotgun (WGS) entry which is preliminary data.</text>
</comment>
<accession>A0ABU2CFB2</accession>
<evidence type="ECO:0000313" key="2">
    <source>
        <dbReference type="Proteomes" id="UP001180487"/>
    </source>
</evidence>
<dbReference type="EMBL" id="JAVDXT010000006">
    <property type="protein sequence ID" value="MDR7380034.1"/>
    <property type="molecule type" value="Genomic_DNA"/>
</dbReference>
<proteinExistence type="predicted"/>
<name>A0ABU2CFB2_9BURK</name>
<protein>
    <recommendedName>
        <fullName evidence="3">DUF4089 domain-containing protein</fullName>
    </recommendedName>
</protein>
<evidence type="ECO:0008006" key="3">
    <source>
        <dbReference type="Google" id="ProtNLM"/>
    </source>
</evidence>
<dbReference type="InterPro" id="IPR025148">
    <property type="entry name" value="AtzG-like"/>
</dbReference>
<dbReference type="Pfam" id="PF13318">
    <property type="entry name" value="AtzG-like"/>
    <property type="match status" value="1"/>
</dbReference>
<organism evidence="1 2">
    <name type="scientific">Rhodoferax ferrireducens</name>
    <dbReference type="NCBI Taxonomy" id="192843"/>
    <lineage>
        <taxon>Bacteria</taxon>
        <taxon>Pseudomonadati</taxon>
        <taxon>Pseudomonadota</taxon>
        <taxon>Betaproteobacteria</taxon>
        <taxon>Burkholderiales</taxon>
        <taxon>Comamonadaceae</taxon>
        <taxon>Rhodoferax</taxon>
    </lineage>
</organism>
<dbReference type="RefSeq" id="WP_310376951.1">
    <property type="nucleotide sequence ID" value="NZ_JAVDXT010000006.1"/>
</dbReference>
<keyword evidence="2" id="KW-1185">Reference proteome</keyword>
<reference evidence="1 2" key="1">
    <citation type="submission" date="2023-07" db="EMBL/GenBank/DDBJ databases">
        <title>Sorghum-associated microbial communities from plants grown in Nebraska, USA.</title>
        <authorList>
            <person name="Schachtman D."/>
        </authorList>
    </citation>
    <scope>NUCLEOTIDE SEQUENCE [LARGE SCALE GENOMIC DNA]</scope>
    <source>
        <strain evidence="1 2">BE313</strain>
    </source>
</reference>
<dbReference type="Proteomes" id="UP001180487">
    <property type="component" value="Unassembled WGS sequence"/>
</dbReference>
<gene>
    <name evidence="1" type="ORF">J2X19_004736</name>
</gene>
<evidence type="ECO:0000313" key="1">
    <source>
        <dbReference type="EMBL" id="MDR7380034.1"/>
    </source>
</evidence>